<evidence type="ECO:0000259" key="1">
    <source>
        <dbReference type="Pfam" id="PF04838"/>
    </source>
</evidence>
<dbReference type="InterPro" id="IPR021758">
    <property type="entry name" value="Baculo_LEF5_C"/>
</dbReference>
<evidence type="ECO:0000313" key="3">
    <source>
        <dbReference type="EMBL" id="AXS67743.1"/>
    </source>
</evidence>
<dbReference type="Pfam" id="PF04838">
    <property type="entry name" value="Baculo_LEF5"/>
    <property type="match status" value="1"/>
</dbReference>
<protein>
    <submittedName>
        <fullName evidence="3">Lef-5</fullName>
    </submittedName>
</protein>
<evidence type="ECO:0000313" key="4">
    <source>
        <dbReference type="Proteomes" id="UP000500845"/>
    </source>
</evidence>
<reference evidence="3 4" key="1">
    <citation type="journal article" date="2018" name="J. Invertebr. Pathol.">
        <title>Morphological, genetic and biological characterisation of a novel alphabaculovirus isolated from Cryptophlebia peltastica (Lepidoptera: Tortricidae).</title>
        <authorList>
            <person name="Marsberg T."/>
            <person name="Jukes M.D."/>
            <person name="Krejmer-Rabalska M."/>
            <person name="Rabalski L."/>
            <person name="Knox C.M."/>
            <person name="Moore S.D."/>
            <person name="Hill M.P."/>
            <person name="Szewczyk B."/>
        </authorList>
    </citation>
    <scope>NUCLEOTIDE SEQUENCE [LARGE SCALE GENOMIC DNA]</scope>
    <source>
        <strain evidence="3">SA</strain>
    </source>
</reference>
<name>A0A346RNU6_9ABAC</name>
<dbReference type="EMBL" id="MH394321">
    <property type="protein sequence ID" value="AXS67743.1"/>
    <property type="molecule type" value="Genomic_DNA"/>
</dbReference>
<evidence type="ECO:0000259" key="2">
    <source>
        <dbReference type="Pfam" id="PF11792"/>
    </source>
</evidence>
<dbReference type="GO" id="GO:0006355">
    <property type="term" value="P:regulation of DNA-templated transcription"/>
    <property type="evidence" value="ECO:0007669"/>
    <property type="project" value="InterPro"/>
</dbReference>
<dbReference type="InterPro" id="IPR006923">
    <property type="entry name" value="Baculo_LEF5_N"/>
</dbReference>
<proteinExistence type="predicted"/>
<sequence length="232" mass="27672">MFKEFRKNQNYEELIQFLNKNFPANVKNKTFDFLNTGHMFHSLYAYVPSINNQQKERKQIRLSEECIKKLFENTKNDIEMYQEIFDLMHQTNSEFECPCELLMKRREEIKAYVGTLEQKVFDTKPVKLKKEQIDAIMSKYSLDWKSILIKKKGNEVTKKGVKKKRKIKKRTIMNDEQIYLKINVENKLGLINGMSLSKCSHEYVVEERQMRAGDEIVSFVKLCRLCGRQKFV</sequence>
<accession>A0A346RNU6</accession>
<keyword evidence="4" id="KW-1185">Reference proteome</keyword>
<dbReference type="Pfam" id="PF11792">
    <property type="entry name" value="Baculo_LEF5_C"/>
    <property type="match status" value="1"/>
</dbReference>
<dbReference type="RefSeq" id="YP_010086951.1">
    <property type="nucleotide sequence ID" value="NC_055500.1"/>
</dbReference>
<feature type="domain" description="Baculoviridae late expression factor 5 C-terminal" evidence="2">
    <location>
        <begin position="188"/>
        <end position="227"/>
    </location>
</feature>
<dbReference type="GeneID" id="65102196"/>
<dbReference type="Proteomes" id="UP000500845">
    <property type="component" value="Segment"/>
</dbReference>
<organism evidence="3 4">
    <name type="scientific">Cryptophlebia peltastica nucleopolyhedrovirus</name>
    <dbReference type="NCBI Taxonomy" id="2304025"/>
    <lineage>
        <taxon>Viruses</taxon>
        <taxon>Viruses incertae sedis</taxon>
        <taxon>Naldaviricetes</taxon>
        <taxon>Lefavirales</taxon>
        <taxon>Baculoviridae</taxon>
        <taxon>Alphabaculovirus</taxon>
        <taxon>Alphabaculovirus crypeltasticae</taxon>
    </lineage>
</organism>
<dbReference type="KEGG" id="vg:65102196"/>
<feature type="domain" description="Baculoviridae late expression factor 5 N-terminal" evidence="1">
    <location>
        <begin position="1"/>
        <end position="152"/>
    </location>
</feature>